<feature type="domain" description="Smf/DprA SLOG" evidence="2">
    <location>
        <begin position="112"/>
        <end position="322"/>
    </location>
</feature>
<dbReference type="PANTHER" id="PTHR43022">
    <property type="entry name" value="PROTEIN SMF"/>
    <property type="match status" value="1"/>
</dbReference>
<dbReference type="Pfam" id="PF17782">
    <property type="entry name" value="WHD_DprA"/>
    <property type="match status" value="1"/>
</dbReference>
<dbReference type="PANTHER" id="PTHR43022:SF1">
    <property type="entry name" value="PROTEIN SMF"/>
    <property type="match status" value="1"/>
</dbReference>
<feature type="domain" description="DprA winged helix" evidence="3">
    <location>
        <begin position="333"/>
        <end position="389"/>
    </location>
</feature>
<dbReference type="InterPro" id="IPR057666">
    <property type="entry name" value="DrpA_SLOG"/>
</dbReference>
<keyword evidence="5" id="KW-1185">Reference proteome</keyword>
<dbReference type="Gene3D" id="3.40.50.450">
    <property type="match status" value="1"/>
</dbReference>
<dbReference type="InterPro" id="IPR003488">
    <property type="entry name" value="DprA"/>
</dbReference>
<dbReference type="Pfam" id="PF02481">
    <property type="entry name" value="DNA_processg_A"/>
    <property type="match status" value="1"/>
</dbReference>
<dbReference type="AlphaFoldDB" id="A0A7X0FR10"/>
<dbReference type="RefSeq" id="WP_184751224.1">
    <property type="nucleotide sequence ID" value="NZ_BAAAJR010000009.1"/>
</dbReference>
<sequence>MSVPGLSPREAREALRGLRVRAADERAAVAAYASAVWSVLAEPGDGVAGRLVGAVGPESALQVLLAGDRSAPGAVAIDDGEFARARGRWTPRLSADAVQGSLRAAAQAGVALITPADPLWPRRLDDLGEHAPICLWVRGDPRALGVEPAVALVGARAATGYGEHVAMELAAGLAGGGVAIVSGGAYGIDGAAHRAALSAGGTTLALSAGGVDRPYPAGHAALFDRMTVRGAVAAEVPCGAAPTKWRFLQRNRIIAALAGATVVVEAGWRSGSLNTAGHAAALGRPLGAVPGPVTSAASAGTHRLLREYAAECITSADDVRELMGWSAAADPAAPAALAADRPPEMTRVLDALAARTPRSIDQVAARSGMSPGEVEAELGVLELEGAAVREVHGWRTAGRGDG</sequence>
<gene>
    <name evidence="4" type="ORF">HD594_002433</name>
</gene>
<evidence type="ECO:0000313" key="5">
    <source>
        <dbReference type="Proteomes" id="UP000537775"/>
    </source>
</evidence>
<dbReference type="SUPFAM" id="SSF102405">
    <property type="entry name" value="MCP/YpsA-like"/>
    <property type="match status" value="1"/>
</dbReference>
<dbReference type="InterPro" id="IPR036388">
    <property type="entry name" value="WH-like_DNA-bd_sf"/>
</dbReference>
<evidence type="ECO:0000259" key="3">
    <source>
        <dbReference type="Pfam" id="PF17782"/>
    </source>
</evidence>
<dbReference type="EMBL" id="JACHML010000001">
    <property type="protein sequence ID" value="MBB6392120.1"/>
    <property type="molecule type" value="Genomic_DNA"/>
</dbReference>
<dbReference type="NCBIfam" id="TIGR00732">
    <property type="entry name" value="dprA"/>
    <property type="match status" value="1"/>
</dbReference>
<dbReference type="InterPro" id="IPR041614">
    <property type="entry name" value="DprA_WH"/>
</dbReference>
<evidence type="ECO:0000313" key="4">
    <source>
        <dbReference type="EMBL" id="MBB6392120.1"/>
    </source>
</evidence>
<evidence type="ECO:0000256" key="1">
    <source>
        <dbReference type="ARBA" id="ARBA00006525"/>
    </source>
</evidence>
<dbReference type="Gene3D" id="1.10.10.10">
    <property type="entry name" value="Winged helix-like DNA-binding domain superfamily/Winged helix DNA-binding domain"/>
    <property type="match status" value="1"/>
</dbReference>
<protein>
    <submittedName>
        <fullName evidence="4">DNA processing protein</fullName>
    </submittedName>
</protein>
<comment type="caution">
    <text evidence="4">The sequence shown here is derived from an EMBL/GenBank/DDBJ whole genome shotgun (WGS) entry which is preliminary data.</text>
</comment>
<comment type="similarity">
    <text evidence="1">Belongs to the DprA/Smf family.</text>
</comment>
<name>A0A7X0FR10_9MICO</name>
<accession>A0A7X0FR10</accession>
<organism evidence="4 5">
    <name type="scientific">Microbacterium thalassium</name>
    <dbReference type="NCBI Taxonomy" id="362649"/>
    <lineage>
        <taxon>Bacteria</taxon>
        <taxon>Bacillati</taxon>
        <taxon>Actinomycetota</taxon>
        <taxon>Actinomycetes</taxon>
        <taxon>Micrococcales</taxon>
        <taxon>Microbacteriaceae</taxon>
        <taxon>Microbacterium</taxon>
    </lineage>
</organism>
<evidence type="ECO:0000259" key="2">
    <source>
        <dbReference type="Pfam" id="PF02481"/>
    </source>
</evidence>
<dbReference type="Proteomes" id="UP000537775">
    <property type="component" value="Unassembled WGS sequence"/>
</dbReference>
<proteinExistence type="inferred from homology"/>
<dbReference type="GO" id="GO:0009294">
    <property type="term" value="P:DNA-mediated transformation"/>
    <property type="evidence" value="ECO:0007669"/>
    <property type="project" value="InterPro"/>
</dbReference>
<reference evidence="4 5" key="1">
    <citation type="submission" date="2020-08" db="EMBL/GenBank/DDBJ databases">
        <title>Sequencing the genomes of 1000 actinobacteria strains.</title>
        <authorList>
            <person name="Klenk H.-P."/>
        </authorList>
    </citation>
    <scope>NUCLEOTIDE SEQUENCE [LARGE SCALE GENOMIC DNA]</scope>
    <source>
        <strain evidence="4 5">DSM 12511</strain>
    </source>
</reference>